<gene>
    <name evidence="17" type="primary">nnrD</name>
    <name evidence="18" type="synonym">nnrE</name>
    <name evidence="22" type="ORF">SAMN04488136_13715</name>
</gene>
<feature type="binding site" evidence="18">
    <location>
        <position position="160"/>
    </location>
    <ligand>
        <name>K(+)</name>
        <dbReference type="ChEBI" id="CHEBI:29103"/>
    </ligand>
</feature>
<evidence type="ECO:0000256" key="1">
    <source>
        <dbReference type="ARBA" id="ARBA00000013"/>
    </source>
</evidence>
<comment type="caution">
    <text evidence="18">Lacks conserved residue(s) required for the propagation of feature annotation.</text>
</comment>
<feature type="domain" description="YjeF C-terminal" evidence="20">
    <location>
        <begin position="224"/>
        <end position="491"/>
    </location>
</feature>
<evidence type="ECO:0000256" key="3">
    <source>
        <dbReference type="ARBA" id="ARBA00006001"/>
    </source>
</evidence>
<dbReference type="GO" id="GO:0046872">
    <property type="term" value="F:metal ion binding"/>
    <property type="evidence" value="ECO:0007669"/>
    <property type="project" value="UniProtKB-UniRule"/>
</dbReference>
<comment type="cofactor">
    <cofactor evidence="17">
        <name>Mg(2+)</name>
        <dbReference type="ChEBI" id="CHEBI:18420"/>
    </cofactor>
</comment>
<feature type="binding site" evidence="17">
    <location>
        <begin position="403"/>
        <end position="407"/>
    </location>
    <ligand>
        <name>AMP</name>
        <dbReference type="ChEBI" id="CHEBI:456215"/>
    </ligand>
</feature>
<dbReference type="PANTHER" id="PTHR12592">
    <property type="entry name" value="ATP-DEPENDENT (S)-NAD(P)H-HYDRATE DEHYDRATASE FAMILY MEMBER"/>
    <property type="match status" value="1"/>
</dbReference>
<evidence type="ECO:0000256" key="10">
    <source>
        <dbReference type="ARBA" id="ARBA00023027"/>
    </source>
</evidence>
<dbReference type="PROSITE" id="PS51383">
    <property type="entry name" value="YJEF_C_3"/>
    <property type="match status" value="1"/>
</dbReference>
<dbReference type="HAMAP" id="MF_01965">
    <property type="entry name" value="NADHX_dehydratase"/>
    <property type="match status" value="1"/>
</dbReference>
<name>A0A1G8GGI9_9VIBR</name>
<feature type="domain" description="YjeF N-terminal" evidence="21">
    <location>
        <begin position="13"/>
        <end position="214"/>
    </location>
</feature>
<feature type="binding site" evidence="17">
    <location>
        <position position="432"/>
    </location>
    <ligand>
        <name>(6S)-NADPHX</name>
        <dbReference type="ChEBI" id="CHEBI:64076"/>
    </ligand>
</feature>
<dbReference type="InterPro" id="IPR029056">
    <property type="entry name" value="Ribokinase-like"/>
</dbReference>
<dbReference type="PROSITE" id="PS01050">
    <property type="entry name" value="YJEF_C_2"/>
    <property type="match status" value="1"/>
</dbReference>
<evidence type="ECO:0000256" key="11">
    <source>
        <dbReference type="ARBA" id="ARBA00023235"/>
    </source>
</evidence>
<dbReference type="PANTHER" id="PTHR12592:SF0">
    <property type="entry name" value="ATP-DEPENDENT (S)-NAD(P)H-HYDRATE DEHYDRATASE"/>
    <property type="match status" value="1"/>
</dbReference>
<dbReference type="Pfam" id="PF01256">
    <property type="entry name" value="Carb_kinase"/>
    <property type="match status" value="1"/>
</dbReference>
<evidence type="ECO:0000256" key="17">
    <source>
        <dbReference type="HAMAP-Rule" id="MF_01965"/>
    </source>
</evidence>
<proteinExistence type="inferred from homology"/>
<dbReference type="GO" id="GO:0052855">
    <property type="term" value="F:ADP-dependent NAD(P)H-hydrate dehydratase activity"/>
    <property type="evidence" value="ECO:0007669"/>
    <property type="project" value="UniProtKB-UniRule"/>
</dbReference>
<evidence type="ECO:0000256" key="4">
    <source>
        <dbReference type="ARBA" id="ARBA00009524"/>
    </source>
</evidence>
<keyword evidence="9 18" id="KW-0630">Potassium</keyword>
<accession>A0A1G8GGI9</accession>
<comment type="function">
    <text evidence="17">Catalyzes the dehydration of the S-form of NAD(P)HX at the expense of ADP, which is converted to AMP. Together with NAD(P)HX epimerase, which catalyzes the epimerization of the S- and R-forms, the enzyme allows the repair of both epimers of NAD(P)HX, a damaged form of NAD(P)H that is a result of enzymatic or heat-dependent hydration.</text>
</comment>
<evidence type="ECO:0000256" key="9">
    <source>
        <dbReference type="ARBA" id="ARBA00022958"/>
    </source>
</evidence>
<dbReference type="Pfam" id="PF03853">
    <property type="entry name" value="YjeF_N"/>
    <property type="match status" value="1"/>
</dbReference>
<dbReference type="FunFam" id="3.40.50.10260:FF:000003">
    <property type="entry name" value="Multifunctional fusion protein"/>
    <property type="match status" value="1"/>
</dbReference>
<evidence type="ECO:0000256" key="15">
    <source>
        <dbReference type="ARBA" id="ARBA00048238"/>
    </source>
</evidence>
<evidence type="ECO:0000259" key="20">
    <source>
        <dbReference type="PROSITE" id="PS51383"/>
    </source>
</evidence>
<evidence type="ECO:0000256" key="18">
    <source>
        <dbReference type="HAMAP-Rule" id="MF_01966"/>
    </source>
</evidence>
<dbReference type="InterPro" id="IPR004443">
    <property type="entry name" value="YjeF_N_dom"/>
</dbReference>
<feature type="binding site" evidence="18">
    <location>
        <begin position="61"/>
        <end position="65"/>
    </location>
    <ligand>
        <name>(6S)-NADPHX</name>
        <dbReference type="ChEBI" id="CHEBI:64076"/>
    </ligand>
</feature>
<dbReference type="CDD" id="cd01171">
    <property type="entry name" value="YXKO-related"/>
    <property type="match status" value="1"/>
</dbReference>
<dbReference type="AlphaFoldDB" id="A0A1G8GGI9"/>
<dbReference type="GO" id="GO:0052856">
    <property type="term" value="F:NAD(P)HX epimerase activity"/>
    <property type="evidence" value="ECO:0007669"/>
    <property type="project" value="UniProtKB-UniRule"/>
</dbReference>
<feature type="binding site" evidence="17">
    <location>
        <position position="366"/>
    </location>
    <ligand>
        <name>(6S)-NADPHX</name>
        <dbReference type="ChEBI" id="CHEBI:64076"/>
    </ligand>
</feature>
<organism evidence="22 23">
    <name type="scientific">Vibrio xiamenensis</name>
    <dbReference type="NCBI Taxonomy" id="861298"/>
    <lineage>
        <taxon>Bacteria</taxon>
        <taxon>Pseudomonadati</taxon>
        <taxon>Pseudomonadota</taxon>
        <taxon>Gammaproteobacteria</taxon>
        <taxon>Vibrionales</taxon>
        <taxon>Vibrionaceae</taxon>
        <taxon>Vibrio</taxon>
    </lineage>
</organism>
<dbReference type="RefSeq" id="WP_093279045.1">
    <property type="nucleotide sequence ID" value="NZ_FNDD01000037.1"/>
</dbReference>
<keyword evidence="8 17" id="KW-0521">NADP</keyword>
<keyword evidence="13" id="KW-0511">Multifunctional enzyme</keyword>
<evidence type="ECO:0000313" key="22">
    <source>
        <dbReference type="EMBL" id="SDH93440.1"/>
    </source>
</evidence>
<comment type="cofactor">
    <cofactor evidence="18 19">
        <name>K(+)</name>
        <dbReference type="ChEBI" id="CHEBI:29103"/>
    </cofactor>
    <text evidence="18 19">Binds 1 potassium ion per subunit.</text>
</comment>
<comment type="catalytic activity">
    <reaction evidence="2 18 19">
        <text>(6R)-NADPHX = (6S)-NADPHX</text>
        <dbReference type="Rhea" id="RHEA:32227"/>
        <dbReference type="ChEBI" id="CHEBI:64076"/>
        <dbReference type="ChEBI" id="CHEBI:64077"/>
        <dbReference type="EC" id="5.1.99.6"/>
    </reaction>
</comment>
<keyword evidence="5 18" id="KW-0479">Metal-binding</keyword>
<evidence type="ECO:0000256" key="19">
    <source>
        <dbReference type="PIRNR" id="PIRNR017184"/>
    </source>
</evidence>
<feature type="binding site" evidence="18">
    <location>
        <position position="157"/>
    </location>
    <ligand>
        <name>(6S)-NADPHX</name>
        <dbReference type="ChEBI" id="CHEBI:64076"/>
    </ligand>
</feature>
<comment type="function">
    <text evidence="18">Catalyzes the epimerization of the S- and R-forms of NAD(P)HX, a damaged form of NAD(P)H that is a result of enzymatic or heat-dependent hydration. This is a prerequisite for the S-specific NAD(P)H-hydrate dehydratase to allow the repair of both epimers of NAD(P)HX.</text>
</comment>
<dbReference type="NCBIfam" id="TIGR00197">
    <property type="entry name" value="yjeF_nterm"/>
    <property type="match status" value="1"/>
</dbReference>
<keyword evidence="7 17" id="KW-0067">ATP-binding</keyword>
<dbReference type="SUPFAM" id="SSF64153">
    <property type="entry name" value="YjeF N-terminal domain-like"/>
    <property type="match status" value="1"/>
</dbReference>
<keyword evidence="23" id="KW-1185">Reference proteome</keyword>
<feature type="binding site" evidence="18">
    <location>
        <position position="62"/>
    </location>
    <ligand>
        <name>K(+)</name>
        <dbReference type="ChEBI" id="CHEBI:29103"/>
    </ligand>
</feature>
<evidence type="ECO:0000313" key="23">
    <source>
        <dbReference type="Proteomes" id="UP000198854"/>
    </source>
</evidence>
<dbReference type="GO" id="GO:0110051">
    <property type="term" value="P:metabolite repair"/>
    <property type="evidence" value="ECO:0007669"/>
    <property type="project" value="TreeGrafter"/>
</dbReference>
<comment type="similarity">
    <text evidence="17">Belongs to the NnrD/CARKD family.</text>
</comment>
<feature type="binding site" evidence="17">
    <location>
        <position position="259"/>
    </location>
    <ligand>
        <name>(6S)-NADPHX</name>
        <dbReference type="ChEBI" id="CHEBI:64076"/>
    </ligand>
</feature>
<dbReference type="Gene3D" id="3.40.50.10260">
    <property type="entry name" value="YjeF N-terminal domain"/>
    <property type="match status" value="1"/>
</dbReference>
<feature type="binding site" evidence="18">
    <location>
        <begin position="128"/>
        <end position="134"/>
    </location>
    <ligand>
        <name>(6S)-NADPHX</name>
        <dbReference type="ChEBI" id="CHEBI:64076"/>
    </ligand>
</feature>
<dbReference type="EC" id="4.2.1.136" evidence="19"/>
<comment type="subunit">
    <text evidence="17">Homotetramer.</text>
</comment>
<dbReference type="PROSITE" id="PS51385">
    <property type="entry name" value="YJEF_N"/>
    <property type="match status" value="1"/>
</dbReference>
<evidence type="ECO:0000256" key="5">
    <source>
        <dbReference type="ARBA" id="ARBA00022723"/>
    </source>
</evidence>
<protein>
    <recommendedName>
        <fullName evidence="19">Bifunctional NAD(P)H-hydrate repair enzyme</fullName>
    </recommendedName>
    <alternativeName>
        <fullName evidence="19">Nicotinamide nucleotide repair protein</fullName>
    </alternativeName>
    <domain>
        <recommendedName>
            <fullName evidence="19">ADP-dependent (S)-NAD(P)H-hydrate dehydratase</fullName>
            <ecNumber evidence="19">4.2.1.136</ecNumber>
        </recommendedName>
        <alternativeName>
            <fullName evidence="19">ADP-dependent NAD(P)HX dehydratase</fullName>
        </alternativeName>
    </domain>
    <domain>
        <recommendedName>
            <fullName evidence="19">NAD(P)H-hydrate epimerase</fullName>
            <ecNumber evidence="19">5.1.99.6</ecNumber>
        </recommendedName>
    </domain>
</protein>
<dbReference type="NCBIfam" id="TIGR00196">
    <property type="entry name" value="yjeF_cterm"/>
    <property type="match status" value="1"/>
</dbReference>
<comment type="similarity">
    <text evidence="4 19">In the C-terminal section; belongs to the NnrD/CARKD family.</text>
</comment>
<dbReference type="InterPro" id="IPR036652">
    <property type="entry name" value="YjeF_N_dom_sf"/>
</dbReference>
<evidence type="ECO:0000256" key="8">
    <source>
        <dbReference type="ARBA" id="ARBA00022857"/>
    </source>
</evidence>
<feature type="binding site" evidence="18">
    <location>
        <position position="124"/>
    </location>
    <ligand>
        <name>K(+)</name>
        <dbReference type="ChEBI" id="CHEBI:29103"/>
    </ligand>
</feature>
<keyword evidence="10 17" id="KW-0520">NAD</keyword>
<dbReference type="GO" id="GO:0046496">
    <property type="term" value="P:nicotinamide nucleotide metabolic process"/>
    <property type="evidence" value="ECO:0007669"/>
    <property type="project" value="UniProtKB-UniRule"/>
</dbReference>
<feature type="binding site" evidence="17">
    <location>
        <position position="320"/>
    </location>
    <ligand>
        <name>(6S)-NADPHX</name>
        <dbReference type="ChEBI" id="CHEBI:64076"/>
    </ligand>
</feature>
<dbReference type="SUPFAM" id="SSF53613">
    <property type="entry name" value="Ribokinase-like"/>
    <property type="match status" value="1"/>
</dbReference>
<evidence type="ECO:0000256" key="7">
    <source>
        <dbReference type="ARBA" id="ARBA00022840"/>
    </source>
</evidence>
<comment type="catalytic activity">
    <reaction evidence="15 17 19">
        <text>(6S)-NADHX + ADP = AMP + phosphate + NADH + H(+)</text>
        <dbReference type="Rhea" id="RHEA:32223"/>
        <dbReference type="ChEBI" id="CHEBI:15378"/>
        <dbReference type="ChEBI" id="CHEBI:43474"/>
        <dbReference type="ChEBI" id="CHEBI:57945"/>
        <dbReference type="ChEBI" id="CHEBI:64074"/>
        <dbReference type="ChEBI" id="CHEBI:456215"/>
        <dbReference type="ChEBI" id="CHEBI:456216"/>
        <dbReference type="EC" id="4.2.1.136"/>
    </reaction>
</comment>
<dbReference type="InterPro" id="IPR030677">
    <property type="entry name" value="Nnr"/>
</dbReference>
<evidence type="ECO:0000256" key="14">
    <source>
        <dbReference type="ARBA" id="ARBA00025153"/>
    </source>
</evidence>
<comment type="function">
    <text evidence="14 19">Bifunctional enzyme that catalyzes the epimerization of the S- and R-forms of NAD(P)HX and the dehydration of the S-form of NAD(P)HX at the expense of ADP, which is converted to AMP. This allows the repair of both epimers of NAD(P)HX, a damaged form of NAD(P)H that is a result of enzymatic or heat-dependent hydration.</text>
</comment>
<comment type="catalytic activity">
    <reaction evidence="1 18 19">
        <text>(6R)-NADHX = (6S)-NADHX</text>
        <dbReference type="Rhea" id="RHEA:32215"/>
        <dbReference type="ChEBI" id="CHEBI:64074"/>
        <dbReference type="ChEBI" id="CHEBI:64075"/>
        <dbReference type="EC" id="5.1.99.6"/>
    </reaction>
</comment>
<evidence type="ECO:0000256" key="16">
    <source>
        <dbReference type="ARBA" id="ARBA00049209"/>
    </source>
</evidence>
<keyword evidence="6 17" id="KW-0547">Nucleotide-binding</keyword>
<evidence type="ECO:0000256" key="6">
    <source>
        <dbReference type="ARBA" id="ARBA00022741"/>
    </source>
</evidence>
<comment type="similarity">
    <text evidence="3 19">In the N-terminal section; belongs to the NnrE/AIBP family.</text>
</comment>
<dbReference type="Gene3D" id="3.40.1190.20">
    <property type="match status" value="1"/>
</dbReference>
<evidence type="ECO:0000256" key="12">
    <source>
        <dbReference type="ARBA" id="ARBA00023239"/>
    </source>
</evidence>
<dbReference type="HAMAP" id="MF_01966">
    <property type="entry name" value="NADHX_epimerase"/>
    <property type="match status" value="1"/>
</dbReference>
<dbReference type="Proteomes" id="UP000198854">
    <property type="component" value="Unassembled WGS sequence"/>
</dbReference>
<evidence type="ECO:0000256" key="13">
    <source>
        <dbReference type="ARBA" id="ARBA00023268"/>
    </source>
</evidence>
<evidence type="ECO:0000259" key="21">
    <source>
        <dbReference type="PROSITE" id="PS51385"/>
    </source>
</evidence>
<comment type="catalytic activity">
    <reaction evidence="16 17 19">
        <text>(6S)-NADPHX + ADP = AMP + phosphate + NADPH + H(+)</text>
        <dbReference type="Rhea" id="RHEA:32235"/>
        <dbReference type="ChEBI" id="CHEBI:15378"/>
        <dbReference type="ChEBI" id="CHEBI:43474"/>
        <dbReference type="ChEBI" id="CHEBI:57783"/>
        <dbReference type="ChEBI" id="CHEBI:64076"/>
        <dbReference type="ChEBI" id="CHEBI:456215"/>
        <dbReference type="ChEBI" id="CHEBI:456216"/>
        <dbReference type="EC" id="4.2.1.136"/>
    </reaction>
</comment>
<sequence length="491" mass="51677">MSLPKLYYSSMQVKQGEVDAANASGVEMFTLMTRAGQAVFSVLTQSYPNAKRLLVCCGGGNNGGDGYVVAKLALEQQWQVTVWHVGDTEKIRGDAKRAYQAYLEAGGVVTKPSDSLANFDVVVDALLGTGLKGPVRSERLALILAINDSCLPVVAVDIPSGLNADTGAVMGCAVHASHTVSFIGLKQGLVTGKARDYVGTLHFDGLGVEKAFTQQCQAKVHAIPYELLALLRAPRSKSAHKGDFGKAVLVGGQLGMGGALMLASQACIRSGAGLTATLTHQANIQASLVACPEIMAGDWQDDALFEKRLNWASAVGIGPGLGCDEFAKKRLNQVQSMALPKVLDADALTLLSLYPNVDHNRIITPHPGEAARLLNTTVQTIEADRYRAVMSLQKRYGGVCVLKGAGTLVCSGDEVYVCTNGNPGMATGGMGDVLSGILTALLANKYSLEQAALLGVLLHSCAADEDAKINGENGLLASDLFAHIRRLINKN</sequence>
<dbReference type="OrthoDB" id="9806925at2"/>
<dbReference type="EMBL" id="FNDD01000037">
    <property type="protein sequence ID" value="SDH93440.1"/>
    <property type="molecule type" value="Genomic_DNA"/>
</dbReference>
<dbReference type="EC" id="5.1.99.6" evidence="19"/>
<reference evidence="23" key="1">
    <citation type="submission" date="2016-10" db="EMBL/GenBank/DDBJ databases">
        <authorList>
            <person name="Varghese N."/>
            <person name="Submissions S."/>
        </authorList>
    </citation>
    <scope>NUCLEOTIDE SEQUENCE [LARGE SCALE GENOMIC DNA]</scope>
    <source>
        <strain evidence="23">CGMCC 1.10228</strain>
    </source>
</reference>
<feature type="binding site" evidence="17">
    <location>
        <position position="431"/>
    </location>
    <ligand>
        <name>AMP</name>
        <dbReference type="ChEBI" id="CHEBI:456215"/>
    </ligand>
</feature>
<keyword evidence="12 17" id="KW-0456">Lyase</keyword>
<dbReference type="InterPro" id="IPR000631">
    <property type="entry name" value="CARKD"/>
</dbReference>
<dbReference type="STRING" id="861298.SAMN04488136_13715"/>
<comment type="similarity">
    <text evidence="18">Belongs to the NnrE/AIBP family.</text>
</comment>
<dbReference type="GO" id="GO:0005524">
    <property type="term" value="F:ATP binding"/>
    <property type="evidence" value="ECO:0007669"/>
    <property type="project" value="UniProtKB-UniRule"/>
</dbReference>
<evidence type="ECO:0000256" key="2">
    <source>
        <dbReference type="ARBA" id="ARBA00000909"/>
    </source>
</evidence>
<dbReference type="PIRSF" id="PIRSF017184">
    <property type="entry name" value="Nnr"/>
    <property type="match status" value="1"/>
</dbReference>
<dbReference type="InterPro" id="IPR017953">
    <property type="entry name" value="Carbohydrate_kinase_pred_CS"/>
</dbReference>
<keyword evidence="11 18" id="KW-0413">Isomerase</keyword>